<organism evidence="7 8">
    <name type="scientific">Staphylococcus nepalensis</name>
    <dbReference type="NCBI Taxonomy" id="214473"/>
    <lineage>
        <taxon>Bacteria</taxon>
        <taxon>Bacillati</taxon>
        <taxon>Bacillota</taxon>
        <taxon>Bacilli</taxon>
        <taxon>Bacillales</taxon>
        <taxon>Staphylococcaceae</taxon>
        <taxon>Staphylococcus</taxon>
    </lineage>
</organism>
<feature type="transmembrane region" description="Helical" evidence="5">
    <location>
        <begin position="40"/>
        <end position="60"/>
    </location>
</feature>
<comment type="caution">
    <text evidence="7">The sequence shown here is derived from an EMBL/GenBank/DDBJ whole genome shotgun (WGS) entry which is preliminary data.</text>
</comment>
<evidence type="ECO:0000256" key="5">
    <source>
        <dbReference type="SAM" id="Phobius"/>
    </source>
</evidence>
<reference evidence="7 8" key="1">
    <citation type="submission" date="2021-03" db="EMBL/GenBank/DDBJ databases">
        <title>Staphylococci and Mammaliicocci in bats.</title>
        <authorList>
            <person name="Fountain K."/>
        </authorList>
    </citation>
    <scope>NUCLEOTIDE SEQUENCE [LARGE SCALE GENOMIC DNA]</scope>
    <source>
        <strain evidence="7 8">18_1_E_SW</strain>
    </source>
</reference>
<accession>A0ABS3L095</accession>
<feature type="transmembrane region" description="Helical" evidence="5">
    <location>
        <begin position="101"/>
        <end position="119"/>
    </location>
</feature>
<proteinExistence type="predicted"/>
<evidence type="ECO:0000256" key="2">
    <source>
        <dbReference type="ARBA" id="ARBA00022692"/>
    </source>
</evidence>
<dbReference type="GO" id="GO:0016874">
    <property type="term" value="F:ligase activity"/>
    <property type="evidence" value="ECO:0007669"/>
    <property type="project" value="UniProtKB-KW"/>
</dbReference>
<dbReference type="RefSeq" id="WP_207572601.1">
    <property type="nucleotide sequence ID" value="NZ_JAFNLQ010000014.1"/>
</dbReference>
<dbReference type="PANTHER" id="PTHR37422:SF13">
    <property type="entry name" value="LIPOPOLYSACCHARIDE BIOSYNTHESIS PROTEIN PA4999-RELATED"/>
    <property type="match status" value="1"/>
</dbReference>
<dbReference type="InterPro" id="IPR051533">
    <property type="entry name" value="WaaL-like"/>
</dbReference>
<feature type="transmembrane region" description="Helical" evidence="5">
    <location>
        <begin position="346"/>
        <end position="364"/>
    </location>
</feature>
<name>A0ABS3L095_9STAP</name>
<evidence type="ECO:0000259" key="6">
    <source>
        <dbReference type="Pfam" id="PF04932"/>
    </source>
</evidence>
<dbReference type="EMBL" id="JAFNLT010000004">
    <property type="protein sequence ID" value="MBO1226968.1"/>
    <property type="molecule type" value="Genomic_DNA"/>
</dbReference>
<keyword evidence="4 5" id="KW-0472">Membrane</keyword>
<keyword evidence="2 5" id="KW-0812">Transmembrane</keyword>
<feature type="domain" description="O-antigen ligase-related" evidence="6">
    <location>
        <begin position="188"/>
        <end position="328"/>
    </location>
</feature>
<evidence type="ECO:0000256" key="3">
    <source>
        <dbReference type="ARBA" id="ARBA00022989"/>
    </source>
</evidence>
<keyword evidence="8" id="KW-1185">Reference proteome</keyword>
<evidence type="ECO:0000313" key="8">
    <source>
        <dbReference type="Proteomes" id="UP000664081"/>
    </source>
</evidence>
<feature type="transmembrane region" description="Helical" evidence="5">
    <location>
        <begin position="183"/>
        <end position="198"/>
    </location>
</feature>
<dbReference type="Proteomes" id="UP000664081">
    <property type="component" value="Unassembled WGS sequence"/>
</dbReference>
<gene>
    <name evidence="7" type="ORF">J3T88_06460</name>
</gene>
<evidence type="ECO:0000256" key="1">
    <source>
        <dbReference type="ARBA" id="ARBA00004141"/>
    </source>
</evidence>
<sequence>MEYSSQNKPGTIKVVSLVLFVLYSLILIGSMNALESSLSNVGLLALGFVLLFTNIGIFFMLLNGGKIYKTQFFIIILLSILTVICIYPMLRDRDFGDVMNILQLIMCVGFLIYISFLNLDYSKIKMLNLVTVVFILVHFCLWIVSGFPRMFSSFYPNPNLVGPYMFYTSFFLIIGAKFSRIKIVYYFLLLVSFVLMLASDSRSILISVLTAIVVFVLWKLITISKFVRILFFGLLITAFLSFIFIYPHLPEYRFYIPLENWMLTHTGKSIMSGRNDIWIPLTAMVEQQPYFGYGMNTVATDLIGHDKSAHNLYLNTLMQIGYVGFSVLIIILFTIWMRLTSVKDDFFVRLSGAYMVAILVHQNFEITLFQNQLSIGMLQWLIIAIGLSRIFNNKKEGI</sequence>
<keyword evidence="3 5" id="KW-1133">Transmembrane helix</keyword>
<evidence type="ECO:0000313" key="7">
    <source>
        <dbReference type="EMBL" id="MBO1226968.1"/>
    </source>
</evidence>
<comment type="subcellular location">
    <subcellularLocation>
        <location evidence="1">Membrane</location>
        <topology evidence="1">Multi-pass membrane protein</topology>
    </subcellularLocation>
</comment>
<feature type="transmembrane region" description="Helical" evidence="5">
    <location>
        <begin position="12"/>
        <end position="34"/>
    </location>
</feature>
<keyword evidence="7" id="KW-0436">Ligase</keyword>
<dbReference type="Pfam" id="PF04932">
    <property type="entry name" value="Wzy_C"/>
    <property type="match status" value="1"/>
</dbReference>
<feature type="transmembrane region" description="Helical" evidence="5">
    <location>
        <begin position="370"/>
        <end position="391"/>
    </location>
</feature>
<feature type="transmembrane region" description="Helical" evidence="5">
    <location>
        <begin position="204"/>
        <end position="222"/>
    </location>
</feature>
<dbReference type="InterPro" id="IPR007016">
    <property type="entry name" value="O-antigen_ligase-rel_domated"/>
</dbReference>
<dbReference type="PANTHER" id="PTHR37422">
    <property type="entry name" value="TEICHURONIC ACID BIOSYNTHESIS PROTEIN TUAE"/>
    <property type="match status" value="1"/>
</dbReference>
<evidence type="ECO:0000256" key="4">
    <source>
        <dbReference type="ARBA" id="ARBA00023136"/>
    </source>
</evidence>
<feature type="transmembrane region" description="Helical" evidence="5">
    <location>
        <begin position="126"/>
        <end position="148"/>
    </location>
</feature>
<feature type="transmembrane region" description="Helical" evidence="5">
    <location>
        <begin position="229"/>
        <end position="249"/>
    </location>
</feature>
<feature type="transmembrane region" description="Helical" evidence="5">
    <location>
        <begin position="160"/>
        <end position="176"/>
    </location>
</feature>
<feature type="transmembrane region" description="Helical" evidence="5">
    <location>
        <begin position="72"/>
        <end position="89"/>
    </location>
</feature>
<feature type="transmembrane region" description="Helical" evidence="5">
    <location>
        <begin position="320"/>
        <end position="339"/>
    </location>
</feature>
<protein>
    <submittedName>
        <fullName evidence="7">O-antigen ligase family protein</fullName>
    </submittedName>
</protein>